<dbReference type="OrthoDB" id="4772757at2759"/>
<organism evidence="3 4">
    <name type="scientific">Lachnellula suecica</name>
    <dbReference type="NCBI Taxonomy" id="602035"/>
    <lineage>
        <taxon>Eukaryota</taxon>
        <taxon>Fungi</taxon>
        <taxon>Dikarya</taxon>
        <taxon>Ascomycota</taxon>
        <taxon>Pezizomycotina</taxon>
        <taxon>Leotiomycetes</taxon>
        <taxon>Helotiales</taxon>
        <taxon>Lachnaceae</taxon>
        <taxon>Lachnellula</taxon>
    </lineage>
</organism>
<feature type="compositionally biased region" description="Polar residues" evidence="1">
    <location>
        <begin position="1"/>
        <end position="16"/>
    </location>
</feature>
<reference evidence="3 4" key="1">
    <citation type="submission" date="2018-05" db="EMBL/GenBank/DDBJ databases">
        <title>Genome sequencing and assembly of the regulated plant pathogen Lachnellula willkommii and related sister species for the development of diagnostic species identification markers.</title>
        <authorList>
            <person name="Giroux E."/>
            <person name="Bilodeau G."/>
        </authorList>
    </citation>
    <scope>NUCLEOTIDE SEQUENCE [LARGE SCALE GENOMIC DNA]</scope>
    <source>
        <strain evidence="3 4">CBS 268.59</strain>
    </source>
</reference>
<feature type="domain" description="DUF7708" evidence="2">
    <location>
        <begin position="95"/>
        <end position="244"/>
    </location>
</feature>
<evidence type="ECO:0000256" key="1">
    <source>
        <dbReference type="SAM" id="MobiDB-lite"/>
    </source>
</evidence>
<comment type="caution">
    <text evidence="3">The sequence shown here is derived from an EMBL/GenBank/DDBJ whole genome shotgun (WGS) entry which is preliminary data.</text>
</comment>
<gene>
    <name evidence="3" type="ORF">LSUE1_G005942</name>
</gene>
<keyword evidence="4" id="KW-1185">Reference proteome</keyword>
<proteinExistence type="predicted"/>
<sequence>MATSHLDTVSVSQDLPSNKGLETPEIGSESPPVDFHVFQEVRDSFLGLIPENEKSQLADCSSFQAVLDQLRAQLENYQKGKRGRPSSTDIWIRKIERFGHKLGVYFDVINIVISSNPEYSALAWGAFRLVLLLSSNYTTFFEKLVILLERLSVSFDQYSRALEILRDASCLPGKMLRKSADFSRIQNAIIAVYTNLFQFFVGVMQVFTKKNGESRGQFSIINKIAWKPFNIRFQSMVESIDYSQNILAQELHLKEMEISNDTRKEATSKELDAETDWMSKAPMLKSFMETPRINN</sequence>
<evidence type="ECO:0000259" key="2">
    <source>
        <dbReference type="Pfam" id="PF24809"/>
    </source>
</evidence>
<evidence type="ECO:0000313" key="3">
    <source>
        <dbReference type="EMBL" id="TVY75990.1"/>
    </source>
</evidence>
<evidence type="ECO:0000313" key="4">
    <source>
        <dbReference type="Proteomes" id="UP000469558"/>
    </source>
</evidence>
<dbReference type="EMBL" id="QGMK01000894">
    <property type="protein sequence ID" value="TVY75990.1"/>
    <property type="molecule type" value="Genomic_DNA"/>
</dbReference>
<dbReference type="AlphaFoldDB" id="A0A8T9C598"/>
<dbReference type="Proteomes" id="UP000469558">
    <property type="component" value="Unassembled WGS sequence"/>
</dbReference>
<feature type="region of interest" description="Disordered" evidence="1">
    <location>
        <begin position="1"/>
        <end position="29"/>
    </location>
</feature>
<accession>A0A8T9C598</accession>
<name>A0A8T9C598_9HELO</name>
<dbReference type="InterPro" id="IPR056125">
    <property type="entry name" value="DUF7708"/>
</dbReference>
<dbReference type="Pfam" id="PF24809">
    <property type="entry name" value="DUF7708"/>
    <property type="match status" value="1"/>
</dbReference>
<protein>
    <recommendedName>
        <fullName evidence="2">DUF7708 domain-containing protein</fullName>
    </recommendedName>
</protein>